<evidence type="ECO:0000313" key="1">
    <source>
        <dbReference type="EMBL" id="KAH7945567.1"/>
    </source>
</evidence>
<protein>
    <submittedName>
        <fullName evidence="1">Uncharacterized protein</fullName>
    </submittedName>
</protein>
<keyword evidence="2" id="KW-1185">Reference proteome</keyword>
<name>A0ACB8CL20_DERSI</name>
<organism evidence="1 2">
    <name type="scientific">Dermacentor silvarum</name>
    <name type="common">Tick</name>
    <dbReference type="NCBI Taxonomy" id="543639"/>
    <lineage>
        <taxon>Eukaryota</taxon>
        <taxon>Metazoa</taxon>
        <taxon>Ecdysozoa</taxon>
        <taxon>Arthropoda</taxon>
        <taxon>Chelicerata</taxon>
        <taxon>Arachnida</taxon>
        <taxon>Acari</taxon>
        <taxon>Parasitiformes</taxon>
        <taxon>Ixodida</taxon>
        <taxon>Ixodoidea</taxon>
        <taxon>Ixodidae</taxon>
        <taxon>Rhipicephalinae</taxon>
        <taxon>Dermacentor</taxon>
    </lineage>
</organism>
<gene>
    <name evidence="1" type="ORF">HPB49_012990</name>
</gene>
<proteinExistence type="predicted"/>
<sequence>MYPPTQKLAFSGVPVKIFWSFARCGGLFRDQGRGLLSSSCQGAVAEGRSWSRPTEVLSVWVDPGSRSSRWGGILRSDAVSCTTPRTPKGVGVELPDKKQGQHENSAEDDDASSTTSSSSESSRRVPLRQLLWFFKLELESRERTLEDRPDDTSVTKGTNKRKVSRLLFDGGSKRTFITETCSRTLGCKLLGTEALSVGVLVGTYSQRTFRRVEVFLVCTDSDKVYKIEAPETPSICEQVIPCPTEEIRATLLELSLPLGDDSPQGENLRIEVLVGSDHFWVFLTGKVKRLNSASTAMETVFGRAVQGWTSTRCPRISCSHAVVLRKSAVDRETAPMLWSFWELESIGVSHSLEINPDERSVEEFSNSIRSSNGRYEVRLPWKEEVELADNRVVAEKRLRQLTKRLLRAPSLLHEYDNEMRRL</sequence>
<comment type="caution">
    <text evidence="1">The sequence shown here is derived from an EMBL/GenBank/DDBJ whole genome shotgun (WGS) entry which is preliminary data.</text>
</comment>
<evidence type="ECO:0000313" key="2">
    <source>
        <dbReference type="Proteomes" id="UP000821865"/>
    </source>
</evidence>
<reference evidence="1" key="1">
    <citation type="submission" date="2020-05" db="EMBL/GenBank/DDBJ databases">
        <title>Large-scale comparative analyses of tick genomes elucidate their genetic diversity and vector capacities.</title>
        <authorList>
            <person name="Jia N."/>
            <person name="Wang J."/>
            <person name="Shi W."/>
            <person name="Du L."/>
            <person name="Sun Y."/>
            <person name="Zhan W."/>
            <person name="Jiang J."/>
            <person name="Wang Q."/>
            <person name="Zhang B."/>
            <person name="Ji P."/>
            <person name="Sakyi L.B."/>
            <person name="Cui X."/>
            <person name="Yuan T."/>
            <person name="Jiang B."/>
            <person name="Yang W."/>
            <person name="Lam T.T.-Y."/>
            <person name="Chang Q."/>
            <person name="Ding S."/>
            <person name="Wang X."/>
            <person name="Zhu J."/>
            <person name="Ruan X."/>
            <person name="Zhao L."/>
            <person name="Wei J."/>
            <person name="Que T."/>
            <person name="Du C."/>
            <person name="Cheng J."/>
            <person name="Dai P."/>
            <person name="Han X."/>
            <person name="Huang E."/>
            <person name="Gao Y."/>
            <person name="Liu J."/>
            <person name="Shao H."/>
            <person name="Ye R."/>
            <person name="Li L."/>
            <person name="Wei W."/>
            <person name="Wang X."/>
            <person name="Wang C."/>
            <person name="Yang T."/>
            <person name="Huo Q."/>
            <person name="Li W."/>
            <person name="Guo W."/>
            <person name="Chen H."/>
            <person name="Zhou L."/>
            <person name="Ni X."/>
            <person name="Tian J."/>
            <person name="Zhou Y."/>
            <person name="Sheng Y."/>
            <person name="Liu T."/>
            <person name="Pan Y."/>
            <person name="Xia L."/>
            <person name="Li J."/>
            <person name="Zhao F."/>
            <person name="Cao W."/>
        </authorList>
    </citation>
    <scope>NUCLEOTIDE SEQUENCE</scope>
    <source>
        <strain evidence="1">Dsil-2018</strain>
    </source>
</reference>
<dbReference type="EMBL" id="CM023475">
    <property type="protein sequence ID" value="KAH7945567.1"/>
    <property type="molecule type" value="Genomic_DNA"/>
</dbReference>
<dbReference type="Proteomes" id="UP000821865">
    <property type="component" value="Chromosome 6"/>
</dbReference>
<accession>A0ACB8CL20</accession>